<name>A0A8J3BAX1_9ACTN</name>
<feature type="transmembrane region" description="Helical" evidence="1">
    <location>
        <begin position="195"/>
        <end position="216"/>
    </location>
</feature>
<dbReference type="RefSeq" id="WP_189171706.1">
    <property type="nucleotide sequence ID" value="NZ_BMQB01000010.1"/>
</dbReference>
<feature type="transmembrane region" description="Helical" evidence="1">
    <location>
        <begin position="93"/>
        <end position="119"/>
    </location>
</feature>
<evidence type="ECO:0000256" key="1">
    <source>
        <dbReference type="SAM" id="Phobius"/>
    </source>
</evidence>
<keyword evidence="3" id="KW-1185">Reference proteome</keyword>
<gene>
    <name evidence="2" type="ORF">GCM10010123_39710</name>
</gene>
<feature type="transmembrane region" description="Helical" evidence="1">
    <location>
        <begin position="55"/>
        <end position="81"/>
    </location>
</feature>
<reference evidence="2" key="2">
    <citation type="submission" date="2020-09" db="EMBL/GenBank/DDBJ databases">
        <authorList>
            <person name="Sun Q."/>
            <person name="Ohkuma M."/>
        </authorList>
    </citation>
    <scope>NUCLEOTIDE SEQUENCE</scope>
    <source>
        <strain evidence="2">JCM 3090</strain>
    </source>
</reference>
<evidence type="ECO:0000313" key="2">
    <source>
        <dbReference type="EMBL" id="GGK05815.1"/>
    </source>
</evidence>
<dbReference type="Proteomes" id="UP000649739">
    <property type="component" value="Unassembled WGS sequence"/>
</dbReference>
<dbReference type="AlphaFoldDB" id="A0A8J3BAX1"/>
<accession>A0A8J3BAX1</accession>
<feature type="transmembrane region" description="Helical" evidence="1">
    <location>
        <begin position="276"/>
        <end position="295"/>
    </location>
</feature>
<keyword evidence="1" id="KW-0812">Transmembrane</keyword>
<dbReference type="EMBL" id="BMQB01000010">
    <property type="protein sequence ID" value="GGK05815.1"/>
    <property type="molecule type" value="Genomic_DNA"/>
</dbReference>
<proteinExistence type="predicted"/>
<comment type="caution">
    <text evidence="2">The sequence shown here is derived from an EMBL/GenBank/DDBJ whole genome shotgun (WGS) entry which is preliminary data.</text>
</comment>
<feature type="transmembrane region" description="Helical" evidence="1">
    <location>
        <begin position="150"/>
        <end position="171"/>
    </location>
</feature>
<feature type="transmembrane region" description="Helical" evidence="1">
    <location>
        <begin position="126"/>
        <end position="144"/>
    </location>
</feature>
<reference evidence="2" key="1">
    <citation type="journal article" date="2014" name="Int. J. Syst. Evol. Microbiol.">
        <title>Complete genome sequence of Corynebacterium casei LMG S-19264T (=DSM 44701T), isolated from a smear-ripened cheese.</title>
        <authorList>
            <consortium name="US DOE Joint Genome Institute (JGI-PGF)"/>
            <person name="Walter F."/>
            <person name="Albersmeier A."/>
            <person name="Kalinowski J."/>
            <person name="Ruckert C."/>
        </authorList>
    </citation>
    <scope>NUCLEOTIDE SEQUENCE</scope>
    <source>
        <strain evidence="2">JCM 3090</strain>
    </source>
</reference>
<evidence type="ECO:0000313" key="3">
    <source>
        <dbReference type="Proteomes" id="UP000649739"/>
    </source>
</evidence>
<protein>
    <submittedName>
        <fullName evidence="2">Uncharacterized protein</fullName>
    </submittedName>
</protein>
<keyword evidence="1" id="KW-1133">Transmembrane helix</keyword>
<keyword evidence="1" id="KW-0472">Membrane</keyword>
<organism evidence="2 3">
    <name type="scientific">Pilimelia anulata</name>
    <dbReference type="NCBI Taxonomy" id="53371"/>
    <lineage>
        <taxon>Bacteria</taxon>
        <taxon>Bacillati</taxon>
        <taxon>Actinomycetota</taxon>
        <taxon>Actinomycetes</taxon>
        <taxon>Micromonosporales</taxon>
        <taxon>Micromonosporaceae</taxon>
        <taxon>Pilimelia</taxon>
    </lineage>
</organism>
<sequence length="304" mass="29597">MTQETIATPVPAAAPPPWPERRPAALALAALALAWLAGTLISARATVSGQTGAVALAATAFSLPGIVAAGILAGAAVALLALRAADPPAVRPAAARCALALTAGLLVAGAAGGAVVAAAGGDPHRTLVAATLAAAAVVGGGLAWPRLPRALAAGVLAALAVCAAGLLLGLAKEPIRGLLGGGDDPAGRVAAEGRFAVLSAVLCGLVAGAVAFAWLGRRGGRWPRYLVAGAAPGLVLLVGEALTRVGGAKLIALTRGLSDADATLQGWLDGSRLNNALVVLFVGAITALILFGRTLPRTVPPPPD</sequence>
<feature type="transmembrane region" description="Helical" evidence="1">
    <location>
        <begin position="24"/>
        <end position="43"/>
    </location>
</feature>